<dbReference type="Proteomes" id="UP000020977">
    <property type="component" value="Unassembled WGS sequence"/>
</dbReference>
<dbReference type="Pfam" id="PF02608">
    <property type="entry name" value="Bmp"/>
    <property type="match status" value="1"/>
</dbReference>
<feature type="domain" description="ABC transporter substrate-binding protein PnrA-like" evidence="7">
    <location>
        <begin position="87"/>
        <end position="355"/>
    </location>
</feature>
<feature type="compositionally biased region" description="Polar residues" evidence="6">
    <location>
        <begin position="41"/>
        <end position="56"/>
    </location>
</feature>
<comment type="subcellular location">
    <subcellularLocation>
        <location evidence="1">Cell membrane</location>
    </subcellularLocation>
</comment>
<evidence type="ECO:0000256" key="4">
    <source>
        <dbReference type="ARBA" id="ARBA00023136"/>
    </source>
</evidence>
<name>A0A014M224_9BACT</name>
<dbReference type="eggNOG" id="COG1744">
    <property type="taxonomic scope" value="Bacteria"/>
</dbReference>
<dbReference type="PANTHER" id="PTHR34296">
    <property type="entry name" value="TRANSCRIPTIONAL ACTIVATOR PROTEIN MED"/>
    <property type="match status" value="1"/>
</dbReference>
<accession>A0A014M224</accession>
<gene>
    <name evidence="8" type="ORF">MOVI_4710</name>
</gene>
<evidence type="ECO:0000256" key="1">
    <source>
        <dbReference type="ARBA" id="ARBA00004236"/>
    </source>
</evidence>
<dbReference type="PATRIC" id="fig|1188239.3.peg.1149"/>
<dbReference type="PANTHER" id="PTHR34296:SF2">
    <property type="entry name" value="ABC TRANSPORTER GUANOSINE-BINDING PROTEIN NUPN"/>
    <property type="match status" value="1"/>
</dbReference>
<dbReference type="AlphaFoldDB" id="A0A014M224"/>
<proteinExistence type="predicted"/>
<dbReference type="GO" id="GO:0005886">
    <property type="term" value="C:plasma membrane"/>
    <property type="evidence" value="ECO:0007669"/>
    <property type="project" value="UniProtKB-SubCell"/>
</dbReference>
<feature type="region of interest" description="Disordered" evidence="6">
    <location>
        <begin position="31"/>
        <end position="56"/>
    </location>
</feature>
<evidence type="ECO:0000256" key="3">
    <source>
        <dbReference type="ARBA" id="ARBA00022729"/>
    </source>
</evidence>
<dbReference type="STRING" id="1188239.MOVI_4710"/>
<reference evidence="8 9" key="1">
    <citation type="submission" date="2014-03" db="EMBL/GenBank/DDBJ databases">
        <title>Genome sequence of Mycoplasma ovipneumoniae strain 14811.</title>
        <authorList>
            <person name="Sirand-Pugnet P."/>
            <person name="Breton M."/>
            <person name="Dordet-Frisoni E."/>
            <person name="Baranowski E."/>
            <person name="Barre A."/>
            <person name="Couture C."/>
            <person name="Dupuy V."/>
            <person name="Gaurivaud P."/>
            <person name="Jacob D."/>
            <person name="Lemaitre C."/>
            <person name="Manso-Silvan L."/>
            <person name="Nikolski M."/>
            <person name="Nouvel L.-X."/>
            <person name="Poumarat F."/>
            <person name="Tardy F."/>
            <person name="Thebault P."/>
            <person name="Theil S."/>
            <person name="Citti C."/>
            <person name="Thiaucourt F."/>
            <person name="Blanchard A."/>
        </authorList>
    </citation>
    <scope>NUCLEOTIDE SEQUENCE [LARGE SCALE GENOMIC DNA]</scope>
    <source>
        <strain evidence="8 9">14811</strain>
    </source>
</reference>
<keyword evidence="4" id="KW-0472">Membrane</keyword>
<evidence type="ECO:0000313" key="8">
    <source>
        <dbReference type="EMBL" id="EXU61013.1"/>
    </source>
</evidence>
<comment type="caution">
    <text evidence="8">The sequence shown here is derived from an EMBL/GenBank/DDBJ whole genome shotgun (WGS) entry which is preliminary data.</text>
</comment>
<dbReference type="InterPro" id="IPR008107">
    <property type="entry name" value="Mycoplasma_p48"/>
</dbReference>
<dbReference type="EMBL" id="JFAD01000026">
    <property type="protein sequence ID" value="EXU61013.1"/>
    <property type="molecule type" value="Genomic_DNA"/>
</dbReference>
<evidence type="ECO:0000256" key="5">
    <source>
        <dbReference type="ARBA" id="ARBA00023288"/>
    </source>
</evidence>
<dbReference type="InterPro" id="IPR050957">
    <property type="entry name" value="BMP_lipoprotein"/>
</dbReference>
<dbReference type="Gene3D" id="3.40.50.2300">
    <property type="match status" value="2"/>
</dbReference>
<keyword evidence="3" id="KW-0732">Signal</keyword>
<dbReference type="RefSeq" id="WP_044284303.1">
    <property type="nucleotide sequence ID" value="NZ_JFAD01000026.1"/>
</dbReference>
<dbReference type="PROSITE" id="PS51257">
    <property type="entry name" value="PROKAR_LIPOPROTEIN"/>
    <property type="match status" value="1"/>
</dbReference>
<evidence type="ECO:0000313" key="9">
    <source>
        <dbReference type="Proteomes" id="UP000020977"/>
    </source>
</evidence>
<keyword evidence="5" id="KW-0449">Lipoprotein</keyword>
<dbReference type="PIRSF" id="PIRSF032900">
    <property type="entry name" value="Mycoplasma_p48"/>
    <property type="match status" value="1"/>
</dbReference>
<evidence type="ECO:0000256" key="6">
    <source>
        <dbReference type="SAM" id="MobiDB-lite"/>
    </source>
</evidence>
<evidence type="ECO:0000256" key="2">
    <source>
        <dbReference type="ARBA" id="ARBA00022475"/>
    </source>
</evidence>
<feature type="compositionally biased region" description="Basic and acidic residues" evidence="6">
    <location>
        <begin position="31"/>
        <end position="40"/>
    </location>
</feature>
<dbReference type="PRINTS" id="PR01733">
    <property type="entry name" value="LIPPROTEIN48"/>
</dbReference>
<dbReference type="InterPro" id="IPR003760">
    <property type="entry name" value="PnrA-like"/>
</dbReference>
<evidence type="ECO:0000259" key="7">
    <source>
        <dbReference type="Pfam" id="PF02608"/>
    </source>
</evidence>
<protein>
    <recommendedName>
        <fullName evidence="7">ABC transporter substrate-binding protein PnrA-like domain-containing protein</fullName>
    </recommendedName>
</protein>
<keyword evidence="2" id="KW-1003">Cell membrane</keyword>
<sequence>MKTKWNKFLKLGLVMPISVIGVIASCGNGHSNDEGAKKTPETPTNPGSGQTQSITDVSKISELVSSRKAEISAAKADPSKHFAMNMAIVTADGTVTDKSFNQSSWEAIQQMAAITGGEITSIDSSTDSLSQKYNSLINTNKNIWVLSGFQHNEALQSWLAIPENKQSFTSKKIIVIGIDLPGLDDVIPQGQYIRLNYKSEEAAYIAGYANAAFLAAKYPNNAARRSAITVGGGAFAAVTDFIAGYLAGIKAYNAANPTKKTKITADTIKLDTNFEVNSSSKSTLEGLATNSSPSTLLAVAGPLTGIFADIAAGDHDRFLIGVDTDQSLVYTRSTRRFFTSILKNLGYSLFSVLADLYTKKTNSKYLGGFVQSQKNAFVKLGYKDKFVDIANPTLPDSDKTLANKAIEDAKKHFDQKTANSTDVRKTLEIPEMDTDQQARINKLVSEINK</sequence>
<organism evidence="8 9">
    <name type="scientific">Mesomycoplasma ovipneumoniae 14811</name>
    <dbReference type="NCBI Taxonomy" id="1188239"/>
    <lineage>
        <taxon>Bacteria</taxon>
        <taxon>Bacillati</taxon>
        <taxon>Mycoplasmatota</taxon>
        <taxon>Mycoplasmoidales</taxon>
        <taxon>Metamycoplasmataceae</taxon>
        <taxon>Mesomycoplasma</taxon>
    </lineage>
</organism>